<evidence type="ECO:0000313" key="1">
    <source>
        <dbReference type="EMBL" id="KKT61229.1"/>
    </source>
</evidence>
<organism evidence="1 2">
    <name type="scientific">Candidatus Giovannonibacteria bacterium GW2011_GWA2_44_26</name>
    <dbReference type="NCBI Taxonomy" id="1618648"/>
    <lineage>
        <taxon>Bacteria</taxon>
        <taxon>Candidatus Giovannoniibacteriota</taxon>
    </lineage>
</organism>
<dbReference type="AlphaFoldDB" id="A0A0G1LMY3"/>
<dbReference type="EMBL" id="LCIT01000035">
    <property type="protein sequence ID" value="KKT61229.1"/>
    <property type="molecule type" value="Genomic_DNA"/>
</dbReference>
<comment type="caution">
    <text evidence="1">The sequence shown here is derived from an EMBL/GenBank/DDBJ whole genome shotgun (WGS) entry which is preliminary data.</text>
</comment>
<sequence length="90" mass="9949">MASVYTILPFALLNYVWSAVAQAKEVEVKYALVLDWLDLSIRTHIGVICASVLALFGLKFFNTTTVPTVEAPQIEVPEKLLLPSPPLAYE</sequence>
<accession>A0A0G1LMY3</accession>
<evidence type="ECO:0000313" key="2">
    <source>
        <dbReference type="Proteomes" id="UP000033945"/>
    </source>
</evidence>
<gene>
    <name evidence="1" type="ORF">UW55_C0035G0003</name>
</gene>
<protein>
    <submittedName>
        <fullName evidence="1">Uncharacterized protein</fullName>
    </submittedName>
</protein>
<reference evidence="1 2" key="1">
    <citation type="journal article" date="2015" name="Nature">
        <title>rRNA introns, odd ribosomes, and small enigmatic genomes across a large radiation of phyla.</title>
        <authorList>
            <person name="Brown C.T."/>
            <person name="Hug L.A."/>
            <person name="Thomas B.C."/>
            <person name="Sharon I."/>
            <person name="Castelle C.J."/>
            <person name="Singh A."/>
            <person name="Wilkins M.J."/>
            <person name="Williams K.H."/>
            <person name="Banfield J.F."/>
        </authorList>
    </citation>
    <scope>NUCLEOTIDE SEQUENCE [LARGE SCALE GENOMIC DNA]</scope>
</reference>
<name>A0A0G1LMY3_9BACT</name>
<proteinExistence type="predicted"/>
<dbReference type="Proteomes" id="UP000033945">
    <property type="component" value="Unassembled WGS sequence"/>
</dbReference>